<evidence type="ECO:0000313" key="8">
    <source>
        <dbReference type="Proteomes" id="UP000199323"/>
    </source>
</evidence>
<dbReference type="PANTHER" id="PTHR43060:SF15">
    <property type="entry name" value="3-HYDROXYISOBUTYRATE DEHYDROGENASE-LIKE 1, MITOCHONDRIAL-RELATED"/>
    <property type="match status" value="1"/>
</dbReference>
<organism evidence="7 8">
    <name type="scientific">Actinacidiphila alni</name>
    <dbReference type="NCBI Taxonomy" id="380248"/>
    <lineage>
        <taxon>Bacteria</taxon>
        <taxon>Bacillati</taxon>
        <taxon>Actinomycetota</taxon>
        <taxon>Actinomycetes</taxon>
        <taxon>Kitasatosporales</taxon>
        <taxon>Streptomycetaceae</taxon>
        <taxon>Actinacidiphila</taxon>
    </lineage>
</organism>
<dbReference type="GO" id="GO:0016491">
    <property type="term" value="F:oxidoreductase activity"/>
    <property type="evidence" value="ECO:0007669"/>
    <property type="project" value="UniProtKB-KW"/>
</dbReference>
<dbReference type="Proteomes" id="UP000199323">
    <property type="component" value="Unassembled WGS sequence"/>
</dbReference>
<dbReference type="InterPro" id="IPR006115">
    <property type="entry name" value="6PGDH_NADP-bd"/>
</dbReference>
<dbReference type="AlphaFoldDB" id="A0A1I2ICM1"/>
<dbReference type="Pfam" id="PF03446">
    <property type="entry name" value="NAD_binding_2"/>
    <property type="match status" value="1"/>
</dbReference>
<name>A0A1I2ICM1_9ACTN</name>
<dbReference type="STRING" id="380248.SAMN05216251_11383"/>
<sequence>MTRPEAHPESVGLIGLGAMGRPVAGFLARAGLPTYCYDEDRAVLDDAADDGARPAASVPELAAASGVILVMVPSDQDVLDVCSPATGVLSAARPGSVLLICSSVTPDTCRAVARQAAPRGVRVLDAALTGGVRAAEAGEINLLVGGDEPTLDRIRPQLAPWTRTVHHLGPLGSGQIGKTVNNLCHWGQLSAIVEALRLGRALGVAPAKLRAALLDGPAASRTIAEMEQMRLTWHRKDLANALLMAADAGQELPVAAVVREAMEHITVADIAGLYAQEPPG</sequence>
<dbReference type="GO" id="GO:0051287">
    <property type="term" value="F:NAD binding"/>
    <property type="evidence" value="ECO:0007669"/>
    <property type="project" value="InterPro"/>
</dbReference>
<dbReference type="Gene3D" id="1.10.1040.10">
    <property type="entry name" value="N-(1-d-carboxylethyl)-l-norvaline Dehydrogenase, domain 2"/>
    <property type="match status" value="1"/>
</dbReference>
<evidence type="ECO:0000259" key="6">
    <source>
        <dbReference type="Pfam" id="PF14833"/>
    </source>
</evidence>
<protein>
    <submittedName>
        <fullName evidence="7">3-hydroxyisobutyrate dehydrogenase</fullName>
    </submittedName>
</protein>
<evidence type="ECO:0000256" key="2">
    <source>
        <dbReference type="ARBA" id="ARBA00023002"/>
    </source>
</evidence>
<feature type="active site" evidence="4">
    <location>
        <position position="178"/>
    </location>
</feature>
<evidence type="ECO:0000313" key="7">
    <source>
        <dbReference type="EMBL" id="SFF40099.1"/>
    </source>
</evidence>
<evidence type="ECO:0000256" key="1">
    <source>
        <dbReference type="ARBA" id="ARBA00009080"/>
    </source>
</evidence>
<dbReference type="EMBL" id="FONG01000013">
    <property type="protein sequence ID" value="SFF40099.1"/>
    <property type="molecule type" value="Genomic_DNA"/>
</dbReference>
<dbReference type="Gene3D" id="3.40.50.720">
    <property type="entry name" value="NAD(P)-binding Rossmann-like Domain"/>
    <property type="match status" value="1"/>
</dbReference>
<dbReference type="RefSeq" id="WP_093715341.1">
    <property type="nucleotide sequence ID" value="NZ_FONG01000013.1"/>
</dbReference>
<dbReference type="InterPro" id="IPR015815">
    <property type="entry name" value="HIBADH-related"/>
</dbReference>
<feature type="domain" description="3-hydroxyisobutyrate dehydrogenase-like NAD-binding" evidence="6">
    <location>
        <begin position="172"/>
        <end position="265"/>
    </location>
</feature>
<keyword evidence="2" id="KW-0560">Oxidoreductase</keyword>
<reference evidence="7 8" key="1">
    <citation type="submission" date="2016-10" db="EMBL/GenBank/DDBJ databases">
        <authorList>
            <person name="de Groot N.N."/>
        </authorList>
    </citation>
    <scope>NUCLEOTIDE SEQUENCE [LARGE SCALE GENOMIC DNA]</scope>
    <source>
        <strain evidence="7 8">CGMCC 4.3510</strain>
    </source>
</reference>
<dbReference type="GO" id="GO:0050661">
    <property type="term" value="F:NADP binding"/>
    <property type="evidence" value="ECO:0007669"/>
    <property type="project" value="InterPro"/>
</dbReference>
<keyword evidence="3" id="KW-0520">NAD</keyword>
<evidence type="ECO:0000259" key="5">
    <source>
        <dbReference type="Pfam" id="PF03446"/>
    </source>
</evidence>
<dbReference type="InterPro" id="IPR029154">
    <property type="entry name" value="HIBADH-like_NADP-bd"/>
</dbReference>
<proteinExistence type="inferred from homology"/>
<dbReference type="SUPFAM" id="SSF48179">
    <property type="entry name" value="6-phosphogluconate dehydrogenase C-terminal domain-like"/>
    <property type="match status" value="1"/>
</dbReference>
<dbReference type="InterPro" id="IPR036291">
    <property type="entry name" value="NAD(P)-bd_dom_sf"/>
</dbReference>
<dbReference type="InterPro" id="IPR008927">
    <property type="entry name" value="6-PGluconate_DH-like_C_sf"/>
</dbReference>
<dbReference type="Pfam" id="PF14833">
    <property type="entry name" value="NAD_binding_11"/>
    <property type="match status" value="1"/>
</dbReference>
<accession>A0A1I2ICM1</accession>
<dbReference type="OrthoDB" id="3185659at2"/>
<evidence type="ECO:0000256" key="4">
    <source>
        <dbReference type="PIRSR" id="PIRSR000103-1"/>
    </source>
</evidence>
<dbReference type="SUPFAM" id="SSF51735">
    <property type="entry name" value="NAD(P)-binding Rossmann-fold domains"/>
    <property type="match status" value="1"/>
</dbReference>
<evidence type="ECO:0000256" key="3">
    <source>
        <dbReference type="ARBA" id="ARBA00023027"/>
    </source>
</evidence>
<feature type="domain" description="6-phosphogluconate dehydrogenase NADP-binding" evidence="5">
    <location>
        <begin position="11"/>
        <end position="169"/>
    </location>
</feature>
<comment type="similarity">
    <text evidence="1">Belongs to the HIBADH-related family.</text>
</comment>
<dbReference type="InterPro" id="IPR013328">
    <property type="entry name" value="6PGD_dom2"/>
</dbReference>
<keyword evidence="8" id="KW-1185">Reference proteome</keyword>
<dbReference type="PIRSF" id="PIRSF000103">
    <property type="entry name" value="HIBADH"/>
    <property type="match status" value="1"/>
</dbReference>
<gene>
    <name evidence="7" type="ORF">SAMN05216251_11383</name>
</gene>
<dbReference type="PANTHER" id="PTHR43060">
    <property type="entry name" value="3-HYDROXYISOBUTYRATE DEHYDROGENASE-LIKE 1, MITOCHONDRIAL-RELATED"/>
    <property type="match status" value="1"/>
</dbReference>